<keyword evidence="3" id="KW-0520">NAD</keyword>
<keyword evidence="10" id="KW-1185">Reference proteome</keyword>
<comment type="catalytic activity">
    <reaction evidence="7">
        <text>glycerol + NAD(+) = dihydroxyacetone + NADH + H(+)</text>
        <dbReference type="Rhea" id="RHEA:13769"/>
        <dbReference type="ChEBI" id="CHEBI:15378"/>
        <dbReference type="ChEBI" id="CHEBI:16016"/>
        <dbReference type="ChEBI" id="CHEBI:17754"/>
        <dbReference type="ChEBI" id="CHEBI:57540"/>
        <dbReference type="ChEBI" id="CHEBI:57945"/>
        <dbReference type="EC" id="1.1.1.6"/>
    </reaction>
</comment>
<dbReference type="Pfam" id="PF00465">
    <property type="entry name" value="Fe-ADH"/>
    <property type="match status" value="1"/>
</dbReference>
<dbReference type="InterPro" id="IPR001670">
    <property type="entry name" value="ADH_Fe/GldA"/>
</dbReference>
<dbReference type="GO" id="GO:0046872">
    <property type="term" value="F:metal ion binding"/>
    <property type="evidence" value="ECO:0007669"/>
    <property type="project" value="UniProtKB-KW"/>
</dbReference>
<evidence type="ECO:0000259" key="8">
    <source>
        <dbReference type="Pfam" id="PF00465"/>
    </source>
</evidence>
<protein>
    <recommendedName>
        <fullName evidence="6">Glycerol dehydrogenase</fullName>
        <ecNumber evidence="5">1.1.1.6</ecNumber>
    </recommendedName>
</protein>
<feature type="domain" description="Alcohol dehydrogenase iron-type/glycerol dehydrogenase GldA" evidence="8">
    <location>
        <begin position="12"/>
        <end position="128"/>
    </location>
</feature>
<feature type="non-terminal residue" evidence="9">
    <location>
        <position position="129"/>
    </location>
</feature>
<evidence type="ECO:0000256" key="1">
    <source>
        <dbReference type="ARBA" id="ARBA00022723"/>
    </source>
</evidence>
<dbReference type="Proteomes" id="UP000274907">
    <property type="component" value="Unassembled WGS sequence"/>
</dbReference>
<evidence type="ECO:0000256" key="3">
    <source>
        <dbReference type="ARBA" id="ARBA00023027"/>
    </source>
</evidence>
<name>A0A430HXY4_9CORY</name>
<evidence type="ECO:0000313" key="10">
    <source>
        <dbReference type="Proteomes" id="UP000274907"/>
    </source>
</evidence>
<proteinExistence type="predicted"/>
<accession>A0A430HXY4</accession>
<dbReference type="Gene3D" id="3.40.50.1970">
    <property type="match status" value="1"/>
</dbReference>
<dbReference type="SUPFAM" id="SSF56796">
    <property type="entry name" value="Dehydroquinate synthase-like"/>
    <property type="match status" value="1"/>
</dbReference>
<evidence type="ECO:0000313" key="9">
    <source>
        <dbReference type="EMBL" id="RSZ62849.1"/>
    </source>
</evidence>
<evidence type="ECO:0000256" key="5">
    <source>
        <dbReference type="ARBA" id="ARBA00039147"/>
    </source>
</evidence>
<dbReference type="EC" id="1.1.1.6" evidence="5"/>
<dbReference type="PANTHER" id="PTHR43616">
    <property type="entry name" value="GLYCEROL DEHYDROGENASE"/>
    <property type="match status" value="1"/>
</dbReference>
<evidence type="ECO:0000256" key="6">
    <source>
        <dbReference type="ARBA" id="ARBA00040132"/>
    </source>
</evidence>
<dbReference type="OrthoDB" id="3812122at2"/>
<dbReference type="AlphaFoldDB" id="A0A430HXY4"/>
<dbReference type="GO" id="GO:0008888">
    <property type="term" value="F:glycerol dehydrogenase (NAD+) activity"/>
    <property type="evidence" value="ECO:0007669"/>
    <property type="project" value="UniProtKB-EC"/>
</dbReference>
<evidence type="ECO:0000256" key="4">
    <source>
        <dbReference type="ARBA" id="ARBA00037918"/>
    </source>
</evidence>
<dbReference type="InterPro" id="IPR016205">
    <property type="entry name" value="Glycerol_DH"/>
</dbReference>
<gene>
    <name evidence="9" type="ORF">EAH68_08685</name>
</gene>
<comment type="caution">
    <text evidence="9">The sequence shown here is derived from an EMBL/GenBank/DDBJ whole genome shotgun (WGS) entry which is preliminary data.</text>
</comment>
<keyword evidence="2" id="KW-0560">Oxidoreductase</keyword>
<evidence type="ECO:0000256" key="2">
    <source>
        <dbReference type="ARBA" id="ARBA00023002"/>
    </source>
</evidence>
<evidence type="ECO:0000256" key="7">
    <source>
        <dbReference type="ARBA" id="ARBA00049006"/>
    </source>
</evidence>
<keyword evidence="1" id="KW-0479">Metal-binding</keyword>
<organism evidence="9 10">
    <name type="scientific">Corynebacterium hylobatis</name>
    <dbReference type="NCBI Taxonomy" id="1859290"/>
    <lineage>
        <taxon>Bacteria</taxon>
        <taxon>Bacillati</taxon>
        <taxon>Actinomycetota</taxon>
        <taxon>Actinomycetes</taxon>
        <taxon>Mycobacteriales</taxon>
        <taxon>Corynebacteriaceae</taxon>
        <taxon>Corynebacterium</taxon>
    </lineage>
</organism>
<dbReference type="RefSeq" id="WP_126120941.1">
    <property type="nucleotide sequence ID" value="NZ_RXHJ01000009.1"/>
</dbReference>
<sequence length="129" mass="13342">MGTLRFTHDTLPQRVVFSTGQAVNAVVDEVTRLGAGKPMIISAEGTHHVAEKLAAVLPPVQHWRDTIQHVPRSVADAATAAARADEADVLISIGGGSATGLAKAVALDTSLPIIAVPTTYAASEATPVW</sequence>
<dbReference type="PANTHER" id="PTHR43616:SF5">
    <property type="entry name" value="GLYCEROL DEHYDROGENASE 1"/>
    <property type="match status" value="1"/>
</dbReference>
<reference evidence="9 10" key="1">
    <citation type="submission" date="2018-12" db="EMBL/GenBank/DDBJ databases">
        <title>YIM 101343 draft genome.</title>
        <authorList>
            <person name="Chen X."/>
        </authorList>
    </citation>
    <scope>NUCLEOTIDE SEQUENCE [LARGE SCALE GENOMIC DNA]</scope>
    <source>
        <strain evidence="9 10">YIM 101343</strain>
    </source>
</reference>
<comment type="pathway">
    <text evidence="4">Polyol metabolism; glycerol fermentation; glycerone phosphate from glycerol (oxidative route): step 1/2.</text>
</comment>
<dbReference type="EMBL" id="RXHJ01000009">
    <property type="protein sequence ID" value="RSZ62849.1"/>
    <property type="molecule type" value="Genomic_DNA"/>
</dbReference>